<reference evidence="2 3" key="1">
    <citation type="submission" date="2020-08" db="EMBL/GenBank/DDBJ databases">
        <title>Genome sequencing of Purple Non-Sulfur Bacteria from various extreme environments.</title>
        <authorList>
            <person name="Mayer M."/>
        </authorList>
    </citation>
    <scope>NUCLEOTIDE SEQUENCE [LARGE SCALE GENOMIC DNA]</scope>
    <source>
        <strain evidence="2 3">JA131</strain>
    </source>
</reference>
<keyword evidence="3" id="KW-1185">Reference proteome</keyword>
<feature type="compositionally biased region" description="Basic and acidic residues" evidence="1">
    <location>
        <begin position="1"/>
        <end position="13"/>
    </location>
</feature>
<evidence type="ECO:0000256" key="1">
    <source>
        <dbReference type="SAM" id="MobiDB-lite"/>
    </source>
</evidence>
<evidence type="ECO:0000313" key="3">
    <source>
        <dbReference type="Proteomes" id="UP000554286"/>
    </source>
</evidence>
<gene>
    <name evidence="2" type="ORF">GGD89_001614</name>
</gene>
<name>A0A7W6RCN6_9PROT</name>
<comment type="caution">
    <text evidence="2">The sequence shown here is derived from an EMBL/GenBank/DDBJ whole genome shotgun (WGS) entry which is preliminary data.</text>
</comment>
<feature type="region of interest" description="Disordered" evidence="1">
    <location>
        <begin position="1"/>
        <end position="31"/>
    </location>
</feature>
<dbReference type="RefSeq" id="WP_184043914.1">
    <property type="nucleotide sequence ID" value="NZ_JACIGK010000010.1"/>
</dbReference>
<organism evidence="2 3">
    <name type="scientific">Roseospira visakhapatnamensis</name>
    <dbReference type="NCBI Taxonomy" id="390880"/>
    <lineage>
        <taxon>Bacteria</taxon>
        <taxon>Pseudomonadati</taxon>
        <taxon>Pseudomonadota</taxon>
        <taxon>Alphaproteobacteria</taxon>
        <taxon>Rhodospirillales</taxon>
        <taxon>Rhodospirillaceae</taxon>
        <taxon>Roseospira</taxon>
    </lineage>
</organism>
<evidence type="ECO:0000313" key="2">
    <source>
        <dbReference type="EMBL" id="MBB4265988.1"/>
    </source>
</evidence>
<dbReference type="AlphaFoldDB" id="A0A7W6RCN6"/>
<feature type="compositionally biased region" description="Low complexity" evidence="1">
    <location>
        <begin position="474"/>
        <end position="484"/>
    </location>
</feature>
<sequence>MDRIRGPRDRADADATALTPGRDGGRPPARPRLWDQAAPPVSVLVCPLDGVNGADGGEGAEAVLATLRQCPGLRVQTLRGSPSAGPRPGAGLVALLHHATRQGRAWLADAEADVLIWGQRAGSLMRLSVLGRRPPLDLDIGHPRPWSVVALPVDAPAIARHLLHATVLAAAPGPAEPGRHALPARLRTALAAAAALVPSASERLFAGEVPAGYRLALGRLRALDAHRRHESAGLRTAAETMGEALETLAGRWPADLITLARVDWADAHVWATALANRASRETLAEGAAAYQAALARLDPDHLPGDAAALRVRLAATLHRLTRTTADAGDQVTAIQALEAAARAWTRAGAPRRARALLATVAAMRLSHAITAGESREFAAVAALVDPLIADALAADDTATLARLYHARATALAGLAWHEPAPGHRDQAADCLGKALTLYRRLGMGEDLARARRLLARLRPTPRDPDRTIPPSPADAPATRAAQTPAPAPTLVPLPTRDSPPDDTPARPDGPGDDSWPPATPTPRRSTAARGRHRRARSRPSDNRA</sequence>
<feature type="region of interest" description="Disordered" evidence="1">
    <location>
        <begin position="456"/>
        <end position="544"/>
    </location>
</feature>
<dbReference type="Proteomes" id="UP000554286">
    <property type="component" value="Unassembled WGS sequence"/>
</dbReference>
<proteinExistence type="predicted"/>
<protein>
    <submittedName>
        <fullName evidence="2">Uncharacterized protein</fullName>
    </submittedName>
</protein>
<dbReference type="EMBL" id="JACIGK010000010">
    <property type="protein sequence ID" value="MBB4265988.1"/>
    <property type="molecule type" value="Genomic_DNA"/>
</dbReference>
<accession>A0A7W6RCN6</accession>